<evidence type="ECO:0000313" key="11">
    <source>
        <dbReference type="EMBL" id="KAK2163446.1"/>
    </source>
</evidence>
<dbReference type="InterPro" id="IPR001077">
    <property type="entry name" value="COMT_C"/>
</dbReference>
<dbReference type="Proteomes" id="UP001208570">
    <property type="component" value="Unassembled WGS sequence"/>
</dbReference>
<evidence type="ECO:0000256" key="7">
    <source>
        <dbReference type="ARBA" id="ARBA00043054"/>
    </source>
</evidence>
<dbReference type="PIRSF" id="PIRSF005739">
    <property type="entry name" value="O-mtase"/>
    <property type="match status" value="1"/>
</dbReference>
<organism evidence="11 12">
    <name type="scientific">Paralvinella palmiformis</name>
    <dbReference type="NCBI Taxonomy" id="53620"/>
    <lineage>
        <taxon>Eukaryota</taxon>
        <taxon>Metazoa</taxon>
        <taxon>Spiralia</taxon>
        <taxon>Lophotrochozoa</taxon>
        <taxon>Annelida</taxon>
        <taxon>Polychaeta</taxon>
        <taxon>Sedentaria</taxon>
        <taxon>Canalipalpata</taxon>
        <taxon>Terebellida</taxon>
        <taxon>Terebelliformia</taxon>
        <taxon>Alvinellidae</taxon>
        <taxon>Paralvinella</taxon>
    </lineage>
</organism>
<dbReference type="InterPro" id="IPR036390">
    <property type="entry name" value="WH_DNA-bd_sf"/>
</dbReference>
<dbReference type="FunFam" id="1.10.10.10:FF:000358">
    <property type="entry name" value="Acetylserotonin O-methyltransferase"/>
    <property type="match status" value="1"/>
</dbReference>
<proteinExistence type="predicted"/>
<evidence type="ECO:0000256" key="6">
    <source>
        <dbReference type="ARBA" id="ARBA00040730"/>
    </source>
</evidence>
<dbReference type="GO" id="GO:0017096">
    <property type="term" value="F:acetylserotonin O-methyltransferase activity"/>
    <property type="evidence" value="ECO:0007669"/>
    <property type="project" value="UniProtKB-EC"/>
</dbReference>
<dbReference type="Gene3D" id="1.10.10.10">
    <property type="entry name" value="Winged helix-like DNA-binding domain superfamily/Winged helix DNA-binding domain"/>
    <property type="match status" value="1"/>
</dbReference>
<evidence type="ECO:0000256" key="3">
    <source>
        <dbReference type="ARBA" id="ARBA00022691"/>
    </source>
</evidence>
<evidence type="ECO:0000259" key="10">
    <source>
        <dbReference type="Pfam" id="PF08100"/>
    </source>
</evidence>
<dbReference type="Pfam" id="PF00891">
    <property type="entry name" value="Methyltransf_2"/>
    <property type="match status" value="1"/>
</dbReference>
<evidence type="ECO:0000256" key="1">
    <source>
        <dbReference type="ARBA" id="ARBA00022603"/>
    </source>
</evidence>
<dbReference type="PANTHER" id="PTHR43712:SF2">
    <property type="entry name" value="O-METHYLTRANSFERASE CICE"/>
    <property type="match status" value="1"/>
</dbReference>
<dbReference type="InterPro" id="IPR016461">
    <property type="entry name" value="COMT-like"/>
</dbReference>
<dbReference type="Pfam" id="PF08100">
    <property type="entry name" value="Dimerisation"/>
    <property type="match status" value="1"/>
</dbReference>
<dbReference type="PROSITE" id="PS51683">
    <property type="entry name" value="SAM_OMT_II"/>
    <property type="match status" value="1"/>
</dbReference>
<dbReference type="SUPFAM" id="SSF46785">
    <property type="entry name" value="Winged helix' DNA-binding domain"/>
    <property type="match status" value="1"/>
</dbReference>
<comment type="caution">
    <text evidence="11">The sequence shown here is derived from an EMBL/GenBank/DDBJ whole genome shotgun (WGS) entry which is preliminary data.</text>
</comment>
<feature type="active site" description="Proton acceptor" evidence="8">
    <location>
        <position position="210"/>
    </location>
</feature>
<dbReference type="InterPro" id="IPR029063">
    <property type="entry name" value="SAM-dependent_MTases_sf"/>
</dbReference>
<dbReference type="EC" id="2.1.1.4" evidence="5"/>
<dbReference type="InterPro" id="IPR036388">
    <property type="entry name" value="WH-like_DNA-bd_sf"/>
</dbReference>
<keyword evidence="2" id="KW-0808">Transferase</keyword>
<keyword evidence="3" id="KW-0949">S-adenosyl-L-methionine</keyword>
<dbReference type="GO" id="GO:0032259">
    <property type="term" value="P:methylation"/>
    <property type="evidence" value="ECO:0007669"/>
    <property type="project" value="UniProtKB-KW"/>
</dbReference>
<name>A0AAD9K2R2_9ANNE</name>
<reference evidence="11" key="1">
    <citation type="journal article" date="2023" name="Mol. Biol. Evol.">
        <title>Third-Generation Sequencing Reveals the Adaptive Role of the Epigenome in Three Deep-Sea Polychaetes.</title>
        <authorList>
            <person name="Perez M."/>
            <person name="Aroh O."/>
            <person name="Sun Y."/>
            <person name="Lan Y."/>
            <person name="Juniper S.K."/>
            <person name="Young C.R."/>
            <person name="Angers B."/>
            <person name="Qian P.Y."/>
        </authorList>
    </citation>
    <scope>NUCLEOTIDE SEQUENCE</scope>
    <source>
        <strain evidence="11">P08H-3</strain>
    </source>
</reference>
<dbReference type="PANTHER" id="PTHR43712">
    <property type="entry name" value="PUTATIVE (AFU_ORTHOLOGUE AFUA_4G14580)-RELATED"/>
    <property type="match status" value="1"/>
</dbReference>
<dbReference type="EMBL" id="JAODUP010000079">
    <property type="protein sequence ID" value="KAK2163446.1"/>
    <property type="molecule type" value="Genomic_DNA"/>
</dbReference>
<evidence type="ECO:0000256" key="5">
    <source>
        <dbReference type="ARBA" id="ARBA00039116"/>
    </source>
</evidence>
<sequence>MPIEGSLTIKDIYQIMVGYQQSQIMYTACSLNVFDVLHKANDGMTSDVLANRIRSEPEAVDRLLNACVGIGLVDVHMDANGIATYSNTTATEMFLTNSSAMSIKTLCLMQGDFYKIWGRLSMAVKDGSCQMPLAIGTGCDMFEKGSGFHASEEKQYSFMQCMHMFSRMDSPHVVEAFDLSEFDTACDLGGNFFQDPLPRVDLFVLSHVIHDWNEEKINLLLSNVYKALRPGGALLLCEKMLQPLKDGPMNTLLFDIGMLLSSEGKERTTDEYRTLLLQNGFTDIQVKQLPEMCFRDVIMARK</sequence>
<evidence type="ECO:0000256" key="4">
    <source>
        <dbReference type="ARBA" id="ARBA00037645"/>
    </source>
</evidence>
<evidence type="ECO:0000256" key="8">
    <source>
        <dbReference type="PIRSR" id="PIRSR005739-1"/>
    </source>
</evidence>
<feature type="domain" description="O-methyltransferase dimerisation" evidence="10">
    <location>
        <begin position="14"/>
        <end position="96"/>
    </location>
</feature>
<protein>
    <recommendedName>
        <fullName evidence="6">Acetylserotonin O-methyltransferase</fullName>
        <ecNumber evidence="5">2.1.1.4</ecNumber>
    </recommendedName>
    <alternativeName>
        <fullName evidence="7">Hydroxyindole O-methyltransferase</fullName>
    </alternativeName>
</protein>
<keyword evidence="12" id="KW-1185">Reference proteome</keyword>
<evidence type="ECO:0000259" key="9">
    <source>
        <dbReference type="Pfam" id="PF00891"/>
    </source>
</evidence>
<dbReference type="AlphaFoldDB" id="A0AAD9K2R2"/>
<dbReference type="SUPFAM" id="SSF53335">
    <property type="entry name" value="S-adenosyl-L-methionine-dependent methyltransferases"/>
    <property type="match status" value="1"/>
</dbReference>
<evidence type="ECO:0000256" key="2">
    <source>
        <dbReference type="ARBA" id="ARBA00022679"/>
    </source>
</evidence>
<evidence type="ECO:0000313" key="12">
    <source>
        <dbReference type="Proteomes" id="UP001208570"/>
    </source>
</evidence>
<dbReference type="InterPro" id="IPR012967">
    <property type="entry name" value="COMT_dimerisation"/>
</dbReference>
<accession>A0AAD9K2R2</accession>
<feature type="domain" description="O-methyltransferase C-terminal" evidence="9">
    <location>
        <begin position="189"/>
        <end position="281"/>
    </location>
</feature>
<comment type="function">
    <text evidence="4">Catalyzes the transfer of a methyl group onto N-acetylserotonin, producing melatonin (N-acetyl-5-methoxytryptamine).</text>
</comment>
<keyword evidence="1" id="KW-0489">Methyltransferase</keyword>
<dbReference type="Gene3D" id="3.40.50.150">
    <property type="entry name" value="Vaccinia Virus protein VP39"/>
    <property type="match status" value="2"/>
</dbReference>
<gene>
    <name evidence="11" type="ORF">LSH36_79g04021</name>
</gene>
<dbReference type="GO" id="GO:0046983">
    <property type="term" value="F:protein dimerization activity"/>
    <property type="evidence" value="ECO:0007669"/>
    <property type="project" value="InterPro"/>
</dbReference>